<evidence type="ECO:0000256" key="8">
    <source>
        <dbReference type="RuleBase" id="RU361233"/>
    </source>
</evidence>
<evidence type="ECO:0000313" key="10">
    <source>
        <dbReference type="EMBL" id="CAH9100189.1"/>
    </source>
</evidence>
<proteinExistence type="inferred from homology"/>
<feature type="domain" description="Casparian strip membrane protein" evidence="9">
    <location>
        <begin position="45"/>
        <end position="183"/>
    </location>
</feature>
<dbReference type="PANTHER" id="PTHR33573:SF46">
    <property type="entry name" value="CASP-LIKE PROTEIN 2A1"/>
    <property type="match status" value="1"/>
</dbReference>
<evidence type="ECO:0000256" key="7">
    <source>
        <dbReference type="ARBA" id="ARBA00023136"/>
    </source>
</evidence>
<dbReference type="InterPro" id="IPR006702">
    <property type="entry name" value="CASP_dom"/>
</dbReference>
<dbReference type="AlphaFoldDB" id="A0A9P0ZGB0"/>
<keyword evidence="11" id="KW-1185">Reference proteome</keyword>
<comment type="subcellular location">
    <subcellularLocation>
        <location evidence="1 8">Cell membrane</location>
        <topology evidence="1 8">Multi-pass membrane protein</topology>
    </subcellularLocation>
</comment>
<sequence>MMMEGKTTVTYQTNAVFSPNNAVGMADGNAGSSSQDDERGSAAAGFRRAETLLRLFPMALCVVALVLMLKNSQSNTDFGSISYSDVVPFKYLVHANGICAGYSLLSAVVAAIPRPFSMPRAWTFFLLDQLLTYVVLAAGAVATEVVYLNYKGDSATTWSESCVAFGGFCHKATTSVVITFAVSLSYVAISLISSYRLFSKYDAPVVLHNGKGIEIPAF</sequence>
<feature type="transmembrane region" description="Helical" evidence="8">
    <location>
        <begin position="89"/>
        <end position="112"/>
    </location>
</feature>
<evidence type="ECO:0000256" key="1">
    <source>
        <dbReference type="ARBA" id="ARBA00004651"/>
    </source>
</evidence>
<dbReference type="InterPro" id="IPR006459">
    <property type="entry name" value="CASP/CASPL"/>
</dbReference>
<comment type="similarity">
    <text evidence="2 8">Belongs to the Casparian strip membrane proteins (CASP) family.</text>
</comment>
<accession>A0A9P0ZGB0</accession>
<feature type="transmembrane region" description="Helical" evidence="8">
    <location>
        <begin position="176"/>
        <end position="198"/>
    </location>
</feature>
<feature type="transmembrane region" description="Helical" evidence="8">
    <location>
        <begin position="124"/>
        <end position="148"/>
    </location>
</feature>
<name>A0A9P0ZGB0_CUSEU</name>
<dbReference type="OrthoDB" id="749363at2759"/>
<reference evidence="10" key="1">
    <citation type="submission" date="2022-07" db="EMBL/GenBank/DDBJ databases">
        <authorList>
            <person name="Macas J."/>
            <person name="Novak P."/>
            <person name="Neumann P."/>
        </authorList>
    </citation>
    <scope>NUCLEOTIDE SEQUENCE</scope>
</reference>
<comment type="subunit">
    <text evidence="3 8">Homodimer and heterodimers.</text>
</comment>
<dbReference type="Proteomes" id="UP001152484">
    <property type="component" value="Unassembled WGS sequence"/>
</dbReference>
<keyword evidence="5 8" id="KW-0812">Transmembrane</keyword>
<protein>
    <recommendedName>
        <fullName evidence="8">CASP-like protein</fullName>
    </recommendedName>
</protein>
<keyword evidence="4 8" id="KW-1003">Cell membrane</keyword>
<evidence type="ECO:0000256" key="6">
    <source>
        <dbReference type="ARBA" id="ARBA00022989"/>
    </source>
</evidence>
<comment type="caution">
    <text evidence="10">The sequence shown here is derived from an EMBL/GenBank/DDBJ whole genome shotgun (WGS) entry which is preliminary data.</text>
</comment>
<evidence type="ECO:0000256" key="4">
    <source>
        <dbReference type="ARBA" id="ARBA00022475"/>
    </source>
</evidence>
<gene>
    <name evidence="10" type="ORF">CEURO_LOCUS14802</name>
</gene>
<keyword evidence="7 8" id="KW-0472">Membrane</keyword>
<dbReference type="NCBIfam" id="TIGR01569">
    <property type="entry name" value="A_tha_TIGR01569"/>
    <property type="match status" value="1"/>
</dbReference>
<evidence type="ECO:0000313" key="11">
    <source>
        <dbReference type="Proteomes" id="UP001152484"/>
    </source>
</evidence>
<dbReference type="PANTHER" id="PTHR33573">
    <property type="entry name" value="CASP-LIKE PROTEIN 4A4"/>
    <property type="match status" value="1"/>
</dbReference>
<keyword evidence="6 8" id="KW-1133">Transmembrane helix</keyword>
<evidence type="ECO:0000259" key="9">
    <source>
        <dbReference type="Pfam" id="PF04535"/>
    </source>
</evidence>
<evidence type="ECO:0000256" key="2">
    <source>
        <dbReference type="ARBA" id="ARBA00007651"/>
    </source>
</evidence>
<dbReference type="EMBL" id="CAMAPE010000038">
    <property type="protein sequence ID" value="CAH9100189.1"/>
    <property type="molecule type" value="Genomic_DNA"/>
</dbReference>
<evidence type="ECO:0000256" key="5">
    <source>
        <dbReference type="ARBA" id="ARBA00022692"/>
    </source>
</evidence>
<organism evidence="10 11">
    <name type="scientific">Cuscuta europaea</name>
    <name type="common">European dodder</name>
    <dbReference type="NCBI Taxonomy" id="41803"/>
    <lineage>
        <taxon>Eukaryota</taxon>
        <taxon>Viridiplantae</taxon>
        <taxon>Streptophyta</taxon>
        <taxon>Embryophyta</taxon>
        <taxon>Tracheophyta</taxon>
        <taxon>Spermatophyta</taxon>
        <taxon>Magnoliopsida</taxon>
        <taxon>eudicotyledons</taxon>
        <taxon>Gunneridae</taxon>
        <taxon>Pentapetalae</taxon>
        <taxon>asterids</taxon>
        <taxon>lamiids</taxon>
        <taxon>Solanales</taxon>
        <taxon>Convolvulaceae</taxon>
        <taxon>Cuscuteae</taxon>
        <taxon>Cuscuta</taxon>
        <taxon>Cuscuta subgen. Cuscuta</taxon>
    </lineage>
</organism>
<evidence type="ECO:0000256" key="3">
    <source>
        <dbReference type="ARBA" id="ARBA00011489"/>
    </source>
</evidence>
<dbReference type="GO" id="GO:0005886">
    <property type="term" value="C:plasma membrane"/>
    <property type="evidence" value="ECO:0007669"/>
    <property type="project" value="UniProtKB-SubCell"/>
</dbReference>
<dbReference type="Pfam" id="PF04535">
    <property type="entry name" value="CASP_dom"/>
    <property type="match status" value="1"/>
</dbReference>
<feature type="transmembrane region" description="Helical" evidence="8">
    <location>
        <begin position="51"/>
        <end position="69"/>
    </location>
</feature>